<dbReference type="Proteomes" id="UP000005240">
    <property type="component" value="Unassembled WGS sequence"/>
</dbReference>
<proteinExistence type="predicted"/>
<organism evidence="3">
    <name type="scientific">Puccinia triticina (isolate 1-1 / race 1 (BBBD))</name>
    <name type="common">Brown leaf rust fungus</name>
    <dbReference type="NCBI Taxonomy" id="630390"/>
    <lineage>
        <taxon>Eukaryota</taxon>
        <taxon>Fungi</taxon>
        <taxon>Dikarya</taxon>
        <taxon>Basidiomycota</taxon>
        <taxon>Pucciniomycotina</taxon>
        <taxon>Pucciniomycetes</taxon>
        <taxon>Pucciniales</taxon>
        <taxon>Pucciniaceae</taxon>
        <taxon>Puccinia</taxon>
    </lineage>
</organism>
<keyword evidence="2" id="KW-0812">Transmembrane</keyword>
<name>A0A180FZS2_PUCT1</name>
<keyword evidence="2" id="KW-1133">Transmembrane helix</keyword>
<dbReference type="AlphaFoldDB" id="A0A180FZS2"/>
<evidence type="ECO:0000313" key="3">
    <source>
        <dbReference type="EMBL" id="OAV85924.1"/>
    </source>
</evidence>
<reference evidence="3" key="1">
    <citation type="submission" date="2009-11" db="EMBL/GenBank/DDBJ databases">
        <authorList>
            <consortium name="The Broad Institute Genome Sequencing Platform"/>
            <person name="Ward D."/>
            <person name="Feldgarden M."/>
            <person name="Earl A."/>
            <person name="Young S.K."/>
            <person name="Zeng Q."/>
            <person name="Koehrsen M."/>
            <person name="Alvarado L."/>
            <person name="Berlin A."/>
            <person name="Bochicchio J."/>
            <person name="Borenstein D."/>
            <person name="Chapman S.B."/>
            <person name="Chen Z."/>
            <person name="Engels R."/>
            <person name="Freedman E."/>
            <person name="Gellesch M."/>
            <person name="Goldberg J."/>
            <person name="Griggs A."/>
            <person name="Gujja S."/>
            <person name="Heilman E."/>
            <person name="Heiman D."/>
            <person name="Hepburn T."/>
            <person name="Howarth C."/>
            <person name="Jen D."/>
            <person name="Larson L."/>
            <person name="Lewis B."/>
            <person name="Mehta T."/>
            <person name="Park D."/>
            <person name="Pearson M."/>
            <person name="Roberts A."/>
            <person name="Saif S."/>
            <person name="Shea T."/>
            <person name="Shenoy N."/>
            <person name="Sisk P."/>
            <person name="Stolte C."/>
            <person name="Sykes S."/>
            <person name="Thomson T."/>
            <person name="Walk T."/>
            <person name="White J."/>
            <person name="Yandava C."/>
            <person name="Izard J."/>
            <person name="Baranova O.V."/>
            <person name="Blanton J.M."/>
            <person name="Tanner A.C."/>
            <person name="Dewhirst F.E."/>
            <person name="Haas B."/>
            <person name="Nusbaum C."/>
            <person name="Birren B."/>
        </authorList>
    </citation>
    <scope>NUCLEOTIDE SEQUENCE [LARGE SCALE GENOMIC DNA]</scope>
    <source>
        <strain evidence="3">1-1 BBBD Race 1</strain>
    </source>
</reference>
<gene>
    <name evidence="3" type="ORF">PTTG_30191</name>
</gene>
<feature type="region of interest" description="Disordered" evidence="1">
    <location>
        <begin position="1"/>
        <end position="104"/>
    </location>
</feature>
<feature type="compositionally biased region" description="Polar residues" evidence="1">
    <location>
        <begin position="16"/>
        <end position="25"/>
    </location>
</feature>
<evidence type="ECO:0000256" key="2">
    <source>
        <dbReference type="SAM" id="Phobius"/>
    </source>
</evidence>
<dbReference type="PANTHER" id="PTHR47501:SF5">
    <property type="entry name" value="HAT C-TERMINAL DIMERISATION DOMAIN-CONTAINING PROTEIN"/>
    <property type="match status" value="1"/>
</dbReference>
<evidence type="ECO:0000313" key="5">
    <source>
        <dbReference type="Proteomes" id="UP000005240"/>
    </source>
</evidence>
<protein>
    <recommendedName>
        <fullName evidence="6">BED-type domain-containing protein</fullName>
    </recommendedName>
</protein>
<reference evidence="4 5" key="3">
    <citation type="journal article" date="2017" name="G3 (Bethesda)">
        <title>Comparative analysis highlights variable genome content of wheat rusts and divergence of the mating loci.</title>
        <authorList>
            <person name="Cuomo C.A."/>
            <person name="Bakkeren G."/>
            <person name="Khalil H.B."/>
            <person name="Panwar V."/>
            <person name="Joly D."/>
            <person name="Linning R."/>
            <person name="Sakthikumar S."/>
            <person name="Song X."/>
            <person name="Adiconis X."/>
            <person name="Fan L."/>
            <person name="Goldberg J.M."/>
            <person name="Levin J.Z."/>
            <person name="Young S."/>
            <person name="Zeng Q."/>
            <person name="Anikster Y."/>
            <person name="Bruce M."/>
            <person name="Wang M."/>
            <person name="Yin C."/>
            <person name="McCallum B."/>
            <person name="Szabo L.J."/>
            <person name="Hulbert S."/>
            <person name="Chen X."/>
            <person name="Fellers J.P."/>
        </authorList>
    </citation>
    <scope>NUCLEOTIDE SEQUENCE</scope>
    <source>
        <strain evidence="5">Isolate 1-1 / race 1 (BBBD)</strain>
        <strain evidence="4">isolate 1-1 / race 1 (BBBD)</strain>
    </source>
</reference>
<dbReference type="InterPro" id="IPR012337">
    <property type="entry name" value="RNaseH-like_sf"/>
</dbReference>
<evidence type="ECO:0008006" key="6">
    <source>
        <dbReference type="Google" id="ProtNLM"/>
    </source>
</evidence>
<feature type="compositionally biased region" description="Basic residues" evidence="1">
    <location>
        <begin position="69"/>
        <end position="79"/>
    </location>
</feature>
<sequence length="570" mass="63811">MAPASQQPAEEAEDNGAQSEQSQLRWSRRASLVSIAPNMIPTLPPAQSQKRHVVPSLESKQSNTNGKTSKNRKVTKKPRQVASLKATGSAKKSTPQKTLKSQIQKSVAEKSINQADKDYDYDQVSDNRLVEIQPREVKKKEEKFTDVTDYFHPPFFKEDKAEKGGEPLNYKCCWCHKVYCGHSSTDGNLTMHCEGSNQAGRNAKGCPKQNEAKASGTKLPPSIAKKRLIDGNQIPMSSFLQAKPVFVNRVLNQIVMIWQVRQAIAWARIEDTFLCAAFLYANPKALLFGKQWSADESKTLYVVLKTTVFEDLKKLDTKFTLIHNVWTTKGNRFAFIGAAMAYVDSNWDYVVRHIALKMIPWKHHGNPLARPIAALLKEHDLYKKMLVQTTDSGSNNNTMASTMYQLLNSNNPLNESKDSWDPASMHIKCFCHKLALIVNAGLDVLSLKTLPPGKAKESVLGFFSVHGKVLEEDETESLEGAPEVKVAPGPKTNPAVIEEDNKDNWQSDYGNADNICDDESAAAFNTGATDLADMATLPRWMNLRCHILINIAYIDQFILIIFFLFYYYSG</sequence>
<dbReference type="SUPFAM" id="SSF53098">
    <property type="entry name" value="Ribonuclease H-like"/>
    <property type="match status" value="1"/>
</dbReference>
<feature type="transmembrane region" description="Helical" evidence="2">
    <location>
        <begin position="547"/>
        <end position="568"/>
    </location>
</feature>
<keyword evidence="5" id="KW-1185">Reference proteome</keyword>
<feature type="compositionally biased region" description="Polar residues" evidence="1">
    <location>
        <begin position="58"/>
        <end position="68"/>
    </location>
</feature>
<evidence type="ECO:0000256" key="1">
    <source>
        <dbReference type="SAM" id="MobiDB-lite"/>
    </source>
</evidence>
<reference evidence="4" key="4">
    <citation type="submission" date="2025-05" db="UniProtKB">
        <authorList>
            <consortium name="EnsemblFungi"/>
        </authorList>
    </citation>
    <scope>IDENTIFICATION</scope>
    <source>
        <strain evidence="4">isolate 1-1 / race 1 (BBBD)</strain>
    </source>
</reference>
<keyword evidence="2" id="KW-0472">Membrane</keyword>
<feature type="compositionally biased region" description="Polar residues" evidence="1">
    <location>
        <begin position="90"/>
        <end position="104"/>
    </location>
</feature>
<dbReference type="VEuPathDB" id="FungiDB:PTTG_30191"/>
<evidence type="ECO:0000313" key="4">
    <source>
        <dbReference type="EnsemblFungi" id="PTTG_30191-t43_1-p1"/>
    </source>
</evidence>
<dbReference type="EMBL" id="ADAS02002181">
    <property type="protein sequence ID" value="OAV85924.1"/>
    <property type="molecule type" value="Genomic_DNA"/>
</dbReference>
<accession>A0A180FZS2</accession>
<dbReference type="EnsemblFungi" id="PTTG_30191-t43_1">
    <property type="protein sequence ID" value="PTTG_30191-t43_1-p1"/>
    <property type="gene ID" value="PTTG_30191"/>
</dbReference>
<dbReference type="PANTHER" id="PTHR47501">
    <property type="entry name" value="TRANSPOSASE-RELATED"/>
    <property type="match status" value="1"/>
</dbReference>
<reference evidence="3" key="2">
    <citation type="submission" date="2016-05" db="EMBL/GenBank/DDBJ databases">
        <title>Comparative analysis highlights variable genome content of wheat rusts and divergence of the mating loci.</title>
        <authorList>
            <person name="Cuomo C.A."/>
            <person name="Bakkeren G."/>
            <person name="Szabo L."/>
            <person name="Khalil H."/>
            <person name="Joly D."/>
            <person name="Goldberg J."/>
            <person name="Young S."/>
            <person name="Zeng Q."/>
            <person name="Fellers J."/>
        </authorList>
    </citation>
    <scope>NUCLEOTIDE SEQUENCE [LARGE SCALE GENOMIC DNA]</scope>
    <source>
        <strain evidence="3">1-1 BBBD Race 1</strain>
    </source>
</reference>